<dbReference type="InterPro" id="IPR000160">
    <property type="entry name" value="GGDEF_dom"/>
</dbReference>
<dbReference type="GO" id="GO:0005886">
    <property type="term" value="C:plasma membrane"/>
    <property type="evidence" value="ECO:0007669"/>
    <property type="project" value="TreeGrafter"/>
</dbReference>
<dbReference type="SUPFAM" id="SSF55073">
    <property type="entry name" value="Nucleotide cyclase"/>
    <property type="match status" value="1"/>
</dbReference>
<evidence type="ECO:0000313" key="5">
    <source>
        <dbReference type="Proteomes" id="UP000077519"/>
    </source>
</evidence>
<dbReference type="InterPro" id="IPR029787">
    <property type="entry name" value="Nucleotide_cyclase"/>
</dbReference>
<feature type="transmembrane region" description="Helical" evidence="2">
    <location>
        <begin position="81"/>
        <end position="99"/>
    </location>
</feature>
<evidence type="ECO:0000256" key="2">
    <source>
        <dbReference type="SAM" id="Phobius"/>
    </source>
</evidence>
<accession>A0A177Y777</accession>
<feature type="region of interest" description="Disordered" evidence="1">
    <location>
        <begin position="316"/>
        <end position="336"/>
    </location>
</feature>
<dbReference type="EMBL" id="LVHI01000039">
    <property type="protein sequence ID" value="OAK51356.1"/>
    <property type="molecule type" value="Genomic_DNA"/>
</dbReference>
<evidence type="ECO:0000259" key="3">
    <source>
        <dbReference type="PROSITE" id="PS50887"/>
    </source>
</evidence>
<keyword evidence="5" id="KW-1185">Reference proteome</keyword>
<feature type="transmembrane region" description="Helical" evidence="2">
    <location>
        <begin position="26"/>
        <end position="47"/>
    </location>
</feature>
<sequence length="405" mass="42148">MNVFARLRPRSWVSSWRSHVDTRTSMVILSATGAVPLLVIAMISPTFLRPNAFPLLIGVLLFTAVTVLFAARVGRLTEQQFAVLGFGGMAGVAVCAYLIADPAGMRAVTSMLAIVPAIAASGSPPRVTIALTAVSVAMATALSIEGMGSSGWAVTAVAIGAAATAVLVPVVLITGLRRALHVINEQLRVLASTDPLTGLVNRRGLLTLTEELLDTAARHDFPVSALVVDIDLFKTVNDTDGHAAGDRALTAVAQALVDAADDAGTPNAIVARIGGEEFLVLAPSRPGTNLADKVLHRVRSDCTVTVSVGALTVDLQRASPGTEPRPPRSSGTERDIDAVLDQVVRAADIALYAAKSAGRDHACHAGVLRIPWGADSVRGTRIRASADSRTATGERSRGDGSRRVS</sequence>
<dbReference type="Pfam" id="PF00990">
    <property type="entry name" value="GGDEF"/>
    <property type="match status" value="1"/>
</dbReference>
<gene>
    <name evidence="4" type="ORF">A3K89_12195</name>
</gene>
<organism evidence="4 5">
    <name type="scientific">Rhodococcoides kyotonense</name>
    <dbReference type="NCBI Taxonomy" id="398843"/>
    <lineage>
        <taxon>Bacteria</taxon>
        <taxon>Bacillati</taxon>
        <taxon>Actinomycetota</taxon>
        <taxon>Actinomycetes</taxon>
        <taxon>Mycobacteriales</taxon>
        <taxon>Nocardiaceae</taxon>
        <taxon>Rhodococcoides</taxon>
    </lineage>
</organism>
<name>A0A177Y777_9NOCA</name>
<dbReference type="GO" id="GO:0043709">
    <property type="term" value="P:cell adhesion involved in single-species biofilm formation"/>
    <property type="evidence" value="ECO:0007669"/>
    <property type="project" value="TreeGrafter"/>
</dbReference>
<dbReference type="PROSITE" id="PS50887">
    <property type="entry name" value="GGDEF"/>
    <property type="match status" value="1"/>
</dbReference>
<dbReference type="SMART" id="SM00267">
    <property type="entry name" value="GGDEF"/>
    <property type="match status" value="1"/>
</dbReference>
<feature type="transmembrane region" description="Helical" evidence="2">
    <location>
        <begin position="150"/>
        <end position="173"/>
    </location>
</feature>
<evidence type="ECO:0000256" key="1">
    <source>
        <dbReference type="SAM" id="MobiDB-lite"/>
    </source>
</evidence>
<comment type="caution">
    <text evidence="4">The sequence shown here is derived from an EMBL/GenBank/DDBJ whole genome shotgun (WGS) entry which is preliminary data.</text>
</comment>
<keyword evidence="2" id="KW-1133">Transmembrane helix</keyword>
<dbReference type="GO" id="GO:1902201">
    <property type="term" value="P:negative regulation of bacterial-type flagellum-dependent cell motility"/>
    <property type="evidence" value="ECO:0007669"/>
    <property type="project" value="TreeGrafter"/>
</dbReference>
<dbReference type="PANTHER" id="PTHR45138:SF9">
    <property type="entry name" value="DIGUANYLATE CYCLASE DGCM-RELATED"/>
    <property type="match status" value="1"/>
</dbReference>
<keyword evidence="2" id="KW-0812">Transmembrane</keyword>
<dbReference type="AlphaFoldDB" id="A0A177Y777"/>
<dbReference type="Proteomes" id="UP000077519">
    <property type="component" value="Unassembled WGS sequence"/>
</dbReference>
<dbReference type="NCBIfam" id="TIGR00254">
    <property type="entry name" value="GGDEF"/>
    <property type="match status" value="1"/>
</dbReference>
<dbReference type="InterPro" id="IPR050469">
    <property type="entry name" value="Diguanylate_Cyclase"/>
</dbReference>
<dbReference type="CDD" id="cd01949">
    <property type="entry name" value="GGDEF"/>
    <property type="match status" value="1"/>
</dbReference>
<feature type="transmembrane region" description="Helical" evidence="2">
    <location>
        <begin position="53"/>
        <end position="74"/>
    </location>
</feature>
<dbReference type="Gene3D" id="3.30.70.270">
    <property type="match status" value="1"/>
</dbReference>
<evidence type="ECO:0000313" key="4">
    <source>
        <dbReference type="EMBL" id="OAK51356.1"/>
    </source>
</evidence>
<dbReference type="RefSeq" id="WP_068431247.1">
    <property type="nucleotide sequence ID" value="NZ_LVHI01000039.1"/>
</dbReference>
<feature type="domain" description="GGDEF" evidence="3">
    <location>
        <begin position="221"/>
        <end position="367"/>
    </location>
</feature>
<feature type="region of interest" description="Disordered" evidence="1">
    <location>
        <begin position="381"/>
        <end position="405"/>
    </location>
</feature>
<protein>
    <submittedName>
        <fullName evidence="4">Giguanylate cyclase</fullName>
    </submittedName>
</protein>
<dbReference type="PANTHER" id="PTHR45138">
    <property type="entry name" value="REGULATORY COMPONENTS OF SENSORY TRANSDUCTION SYSTEM"/>
    <property type="match status" value="1"/>
</dbReference>
<keyword evidence="2" id="KW-0472">Membrane</keyword>
<reference evidence="4 5" key="1">
    <citation type="submission" date="2016-03" db="EMBL/GenBank/DDBJ databases">
        <title>Genome sequence of Rhodococcus kyotonensis KB10.</title>
        <authorList>
            <person name="Jeong H."/>
            <person name="Hong C.E."/>
            <person name="Jo S.H."/>
            <person name="Park J.M."/>
        </authorList>
    </citation>
    <scope>NUCLEOTIDE SEQUENCE [LARGE SCALE GENOMIC DNA]</scope>
    <source>
        <strain evidence="4 5">KB10</strain>
    </source>
</reference>
<feature type="compositionally biased region" description="Basic and acidic residues" evidence="1">
    <location>
        <begin position="392"/>
        <end position="405"/>
    </location>
</feature>
<dbReference type="GO" id="GO:0052621">
    <property type="term" value="F:diguanylate cyclase activity"/>
    <property type="evidence" value="ECO:0007669"/>
    <property type="project" value="TreeGrafter"/>
</dbReference>
<feature type="transmembrane region" description="Helical" evidence="2">
    <location>
        <begin position="127"/>
        <end position="144"/>
    </location>
</feature>
<proteinExistence type="predicted"/>
<dbReference type="InterPro" id="IPR043128">
    <property type="entry name" value="Rev_trsase/Diguanyl_cyclase"/>
</dbReference>